<dbReference type="AlphaFoldDB" id="A0A7I4YE74"/>
<evidence type="ECO:0000313" key="3">
    <source>
        <dbReference type="Proteomes" id="UP000025227"/>
    </source>
</evidence>
<evidence type="ECO:0000313" key="4">
    <source>
        <dbReference type="WBParaSite" id="HCON_00079670-00001"/>
    </source>
</evidence>
<keyword evidence="2" id="KW-0812">Transmembrane</keyword>
<dbReference type="Proteomes" id="UP000025227">
    <property type="component" value="Unplaced"/>
</dbReference>
<feature type="region of interest" description="Disordered" evidence="1">
    <location>
        <begin position="138"/>
        <end position="161"/>
    </location>
</feature>
<evidence type="ECO:0000256" key="2">
    <source>
        <dbReference type="SAM" id="Phobius"/>
    </source>
</evidence>
<keyword evidence="2" id="KW-1133">Transmembrane helix</keyword>
<feature type="transmembrane region" description="Helical" evidence="2">
    <location>
        <begin position="12"/>
        <end position="39"/>
    </location>
</feature>
<sequence>MVGELQEARGQSALSAVVIIAVSTISSIIFAIALVITYITLSEYHREAVEVHRSLLSISDMHLNRHFSANIIWVLDATIAFICLFLIVEDAFRLYELNCELRALNCAAHLSLREALEIDNRYLKDAIILEAKEAQEDAAGGMGKSHKAQNQGFDYDEDDDDTAKISKMMGRPIPTRA</sequence>
<name>A0A7I4YE74_HAECO</name>
<dbReference type="WBParaSite" id="HCON_00079670-00001">
    <property type="protein sequence ID" value="HCON_00079670-00001"/>
    <property type="gene ID" value="HCON_00079670"/>
</dbReference>
<accession>A0A7I4YE74</accession>
<dbReference type="OrthoDB" id="5870615at2759"/>
<evidence type="ECO:0000256" key="1">
    <source>
        <dbReference type="SAM" id="MobiDB-lite"/>
    </source>
</evidence>
<proteinExistence type="predicted"/>
<keyword evidence="3" id="KW-1185">Reference proteome</keyword>
<feature type="transmembrane region" description="Helical" evidence="2">
    <location>
        <begin position="67"/>
        <end position="88"/>
    </location>
</feature>
<reference evidence="4" key="1">
    <citation type="submission" date="2020-12" db="UniProtKB">
        <authorList>
            <consortium name="WormBaseParasite"/>
        </authorList>
    </citation>
    <scope>IDENTIFICATION</scope>
    <source>
        <strain evidence="4">MHco3</strain>
    </source>
</reference>
<keyword evidence="2" id="KW-0472">Membrane</keyword>
<protein>
    <submittedName>
        <fullName evidence="4">Transmembrane protein</fullName>
    </submittedName>
</protein>
<organism evidence="3 4">
    <name type="scientific">Haemonchus contortus</name>
    <name type="common">Barber pole worm</name>
    <dbReference type="NCBI Taxonomy" id="6289"/>
    <lineage>
        <taxon>Eukaryota</taxon>
        <taxon>Metazoa</taxon>
        <taxon>Ecdysozoa</taxon>
        <taxon>Nematoda</taxon>
        <taxon>Chromadorea</taxon>
        <taxon>Rhabditida</taxon>
        <taxon>Rhabditina</taxon>
        <taxon>Rhabditomorpha</taxon>
        <taxon>Strongyloidea</taxon>
        <taxon>Trichostrongylidae</taxon>
        <taxon>Haemonchus</taxon>
    </lineage>
</organism>